<gene>
    <name evidence="2" type="ORF">POSPLADRAFT_1054623</name>
</gene>
<feature type="region of interest" description="Disordered" evidence="1">
    <location>
        <begin position="507"/>
        <end position="549"/>
    </location>
</feature>
<reference evidence="2 3" key="1">
    <citation type="submission" date="2017-04" db="EMBL/GenBank/DDBJ databases">
        <title>Genome Sequence of the Model Brown-Rot Fungus Postia placenta SB12.</title>
        <authorList>
            <consortium name="DOE Joint Genome Institute"/>
            <person name="Gaskell J."/>
            <person name="Kersten P."/>
            <person name="Larrondo L.F."/>
            <person name="Canessa P."/>
            <person name="Martinez D."/>
            <person name="Hibbett D."/>
            <person name="Schmoll M."/>
            <person name="Kubicek C.P."/>
            <person name="Martinez A.T."/>
            <person name="Yadav J."/>
            <person name="Master E."/>
            <person name="Magnuson J.K."/>
            <person name="James T."/>
            <person name="Yaver D."/>
            <person name="Berka R."/>
            <person name="Labutti K."/>
            <person name="Lipzen A."/>
            <person name="Aerts A."/>
            <person name="Barry K."/>
            <person name="Henrissat B."/>
            <person name="Blanchette R."/>
            <person name="Grigoriev I."/>
            <person name="Cullen D."/>
        </authorList>
    </citation>
    <scope>NUCLEOTIDE SEQUENCE [LARGE SCALE GENOMIC DNA]</scope>
    <source>
        <strain evidence="2 3">MAD-698-R-SB12</strain>
    </source>
</reference>
<proteinExistence type="predicted"/>
<protein>
    <submittedName>
        <fullName evidence="2">Uncharacterized protein</fullName>
    </submittedName>
</protein>
<dbReference type="EMBL" id="KZ110594">
    <property type="protein sequence ID" value="OSX63997.1"/>
    <property type="molecule type" value="Genomic_DNA"/>
</dbReference>
<feature type="compositionally biased region" description="Basic and acidic residues" evidence="1">
    <location>
        <begin position="654"/>
        <end position="667"/>
    </location>
</feature>
<organism evidence="2 3">
    <name type="scientific">Postia placenta MAD-698-R-SB12</name>
    <dbReference type="NCBI Taxonomy" id="670580"/>
    <lineage>
        <taxon>Eukaryota</taxon>
        <taxon>Fungi</taxon>
        <taxon>Dikarya</taxon>
        <taxon>Basidiomycota</taxon>
        <taxon>Agaricomycotina</taxon>
        <taxon>Agaricomycetes</taxon>
        <taxon>Polyporales</taxon>
        <taxon>Adustoporiaceae</taxon>
        <taxon>Rhodonia</taxon>
    </lineage>
</organism>
<evidence type="ECO:0000313" key="2">
    <source>
        <dbReference type="EMBL" id="OSX63997.1"/>
    </source>
</evidence>
<dbReference type="OrthoDB" id="2646484at2759"/>
<feature type="region of interest" description="Disordered" evidence="1">
    <location>
        <begin position="467"/>
        <end position="486"/>
    </location>
</feature>
<feature type="region of interest" description="Disordered" evidence="1">
    <location>
        <begin position="435"/>
        <end position="458"/>
    </location>
</feature>
<dbReference type="RefSeq" id="XP_024340791.1">
    <property type="nucleotide sequence ID" value="XM_024480540.1"/>
</dbReference>
<evidence type="ECO:0000256" key="1">
    <source>
        <dbReference type="SAM" id="MobiDB-lite"/>
    </source>
</evidence>
<name>A0A1X6N5V3_9APHY</name>
<sequence>MVRALTPDGAKDARYPQRILADSSSSESLDIKDILAGYDCEYLPDLSLILPSISDETLSFDEVPPFPSDAKPPLYINVFDELPTEPQPQFNRFSTHERIKATLAAPIGSRVRVMLMEPIRAEQWVPTPAPGHVPWREDNYEDNEVYDFPLLPWKAEGSLYNPTDFHKRLASYHPERPPRGKEVYDYRSPLTPTDPAGQYKGDPHSCPNERVNASEHLVKALDNSQEVSIPTIMISNSTAIIPFSLESSQSLTRAPLAVRRGQKVPTPLTLNGPRLQDDPYPDVPTPFLGSPSSSSPSFDFASSTSAFSMGLEAMCADLRQRCPDFRAPSPTPPETPKEQEHAWHDVAGASPGVASPEDEWKFAQDLLVKYGDRHPPPLESPPPVPCGDTLTGTADLNFSWATSPTLIDSVEQSPVTPDMRQMRRKTVIIETPLQSRMQPIRAQAPSSQDDHDPLPFESPSRISFSCACQSTPASSRPSSSASMRPVKGILKEKKRVRFSMAPTSVECPSGVLHHDNKDADGAAQSSSGKLIRRSALSRPKSPLRQSFAATGSDVFQDSPTIVQEPVSVPKHPALRSITRNSARSPSPQTPAVTSMILADQQRAPLRSLNTHQSLPAKRNSNAVFVDQRKRSTVATSDIGRPKRLLKTASAQGHLQDENNASRRESSSRSRMPVPFRSILTKLRA</sequence>
<dbReference type="AlphaFoldDB" id="A0A1X6N5V3"/>
<feature type="region of interest" description="Disordered" evidence="1">
    <location>
        <begin position="637"/>
        <end position="684"/>
    </location>
</feature>
<feature type="compositionally biased region" description="Low complexity" evidence="1">
    <location>
        <begin position="470"/>
        <end position="482"/>
    </location>
</feature>
<dbReference type="Proteomes" id="UP000194127">
    <property type="component" value="Unassembled WGS sequence"/>
</dbReference>
<keyword evidence="3" id="KW-1185">Reference proteome</keyword>
<accession>A0A1X6N5V3</accession>
<evidence type="ECO:0000313" key="3">
    <source>
        <dbReference type="Proteomes" id="UP000194127"/>
    </source>
</evidence>
<dbReference type="GeneID" id="36325490"/>